<dbReference type="SUPFAM" id="SSF48592">
    <property type="entry name" value="GroEL equatorial domain-like"/>
    <property type="match status" value="1"/>
</dbReference>
<name>A0A835HQY3_9MAGN</name>
<proteinExistence type="predicted"/>
<dbReference type="EMBL" id="JADFTS010000006">
    <property type="protein sequence ID" value="KAF9601498.1"/>
    <property type="molecule type" value="Genomic_DNA"/>
</dbReference>
<gene>
    <name evidence="1" type="ORF">IFM89_020265</name>
</gene>
<comment type="caution">
    <text evidence="1">The sequence shown here is derived from an EMBL/GenBank/DDBJ whole genome shotgun (WGS) entry which is preliminary data.</text>
</comment>
<reference evidence="1 2" key="1">
    <citation type="submission" date="2020-10" db="EMBL/GenBank/DDBJ databases">
        <title>The Coptis chinensis genome and diversification of protoberbering-type alkaloids.</title>
        <authorList>
            <person name="Wang B."/>
            <person name="Shu S."/>
            <person name="Song C."/>
            <person name="Liu Y."/>
        </authorList>
    </citation>
    <scope>NUCLEOTIDE SEQUENCE [LARGE SCALE GENOMIC DNA]</scope>
    <source>
        <strain evidence="1">HL-2020</strain>
        <tissue evidence="1">Leaf</tissue>
    </source>
</reference>
<dbReference type="GO" id="GO:0005524">
    <property type="term" value="F:ATP binding"/>
    <property type="evidence" value="ECO:0007669"/>
    <property type="project" value="InterPro"/>
</dbReference>
<dbReference type="Proteomes" id="UP000631114">
    <property type="component" value="Unassembled WGS sequence"/>
</dbReference>
<dbReference type="OrthoDB" id="1928377at2759"/>
<dbReference type="Gene3D" id="1.10.560.10">
    <property type="entry name" value="GroEL-like equatorial domain"/>
    <property type="match status" value="1"/>
</dbReference>
<keyword evidence="2" id="KW-1185">Reference proteome</keyword>
<dbReference type="InterPro" id="IPR027413">
    <property type="entry name" value="GROEL-like_equatorial_sf"/>
</dbReference>
<evidence type="ECO:0000313" key="2">
    <source>
        <dbReference type="Proteomes" id="UP000631114"/>
    </source>
</evidence>
<sequence length="106" mass="11508">MTYFGVDINTGGIIDTFANFVWEPTVVKINAINATTEAACLILSVDETEEPKGKVFSGLVSESAQGDATARAMGSRAWGRRCLRAWKGNREGIELLGLKMPRTSLE</sequence>
<evidence type="ECO:0000313" key="1">
    <source>
        <dbReference type="EMBL" id="KAF9601498.1"/>
    </source>
</evidence>
<accession>A0A835HQY3</accession>
<protein>
    <submittedName>
        <fullName evidence="1">Uncharacterized protein</fullName>
    </submittedName>
</protein>
<dbReference type="AlphaFoldDB" id="A0A835HQY3"/>
<organism evidence="1 2">
    <name type="scientific">Coptis chinensis</name>
    <dbReference type="NCBI Taxonomy" id="261450"/>
    <lineage>
        <taxon>Eukaryota</taxon>
        <taxon>Viridiplantae</taxon>
        <taxon>Streptophyta</taxon>
        <taxon>Embryophyta</taxon>
        <taxon>Tracheophyta</taxon>
        <taxon>Spermatophyta</taxon>
        <taxon>Magnoliopsida</taxon>
        <taxon>Ranunculales</taxon>
        <taxon>Ranunculaceae</taxon>
        <taxon>Coptidoideae</taxon>
        <taxon>Coptis</taxon>
    </lineage>
</organism>